<protein>
    <submittedName>
        <fullName evidence="2">Uncharacterized protein</fullName>
    </submittedName>
</protein>
<comment type="caution">
    <text evidence="2">The sequence shown here is derived from an EMBL/GenBank/DDBJ whole genome shotgun (WGS) entry which is preliminary data.</text>
</comment>
<reference evidence="2 3" key="1">
    <citation type="submission" date="2018-09" db="EMBL/GenBank/DDBJ databases">
        <title>Genomic investigation of the strawberry pathogen Phytophthora fragariae indicates pathogenicity is determined by transcriptional variation in three key races.</title>
        <authorList>
            <person name="Adams T.M."/>
            <person name="Armitage A.D."/>
            <person name="Sobczyk M.K."/>
            <person name="Bates H.J."/>
            <person name="Dunwell J.M."/>
            <person name="Nellist C.F."/>
            <person name="Harrison R.J."/>
        </authorList>
    </citation>
    <scope>NUCLEOTIDE SEQUENCE [LARGE SCALE GENOMIC DNA]</scope>
    <source>
        <strain evidence="2 3">SCRP324</strain>
    </source>
</reference>
<feature type="region of interest" description="Disordered" evidence="1">
    <location>
        <begin position="107"/>
        <end position="169"/>
    </location>
</feature>
<gene>
    <name evidence="2" type="ORF">PR002_g27278</name>
</gene>
<feature type="compositionally biased region" description="Basic and acidic residues" evidence="1">
    <location>
        <begin position="20"/>
        <end position="31"/>
    </location>
</feature>
<proteinExistence type="predicted"/>
<dbReference type="EMBL" id="QXFU01004230">
    <property type="protein sequence ID" value="KAE8969930.1"/>
    <property type="molecule type" value="Genomic_DNA"/>
</dbReference>
<evidence type="ECO:0000256" key="1">
    <source>
        <dbReference type="SAM" id="MobiDB-lite"/>
    </source>
</evidence>
<feature type="compositionally biased region" description="Acidic residues" evidence="1">
    <location>
        <begin position="129"/>
        <end position="141"/>
    </location>
</feature>
<evidence type="ECO:0000313" key="2">
    <source>
        <dbReference type="EMBL" id="KAE8969930.1"/>
    </source>
</evidence>
<name>A0A6A3HJQ7_9STRA</name>
<feature type="compositionally biased region" description="Basic and acidic residues" evidence="1">
    <location>
        <begin position="107"/>
        <end position="128"/>
    </location>
</feature>
<organism evidence="2 3">
    <name type="scientific">Phytophthora rubi</name>
    <dbReference type="NCBI Taxonomy" id="129364"/>
    <lineage>
        <taxon>Eukaryota</taxon>
        <taxon>Sar</taxon>
        <taxon>Stramenopiles</taxon>
        <taxon>Oomycota</taxon>
        <taxon>Peronosporomycetes</taxon>
        <taxon>Peronosporales</taxon>
        <taxon>Peronosporaceae</taxon>
        <taxon>Phytophthora</taxon>
    </lineage>
</organism>
<dbReference type="Proteomes" id="UP000435112">
    <property type="component" value="Unassembled WGS sequence"/>
</dbReference>
<feature type="compositionally biased region" description="Basic and acidic residues" evidence="1">
    <location>
        <begin position="1"/>
        <end position="13"/>
    </location>
</feature>
<evidence type="ECO:0000313" key="3">
    <source>
        <dbReference type="Proteomes" id="UP000435112"/>
    </source>
</evidence>
<dbReference type="AlphaFoldDB" id="A0A6A3HJQ7"/>
<dbReference type="OrthoDB" id="10334993at2759"/>
<sequence length="183" mass="20305">MEPSRGDSDEEGVRAGPYDGEPHALEGRYQDDSDPGDLEVEERFPEAAQAGRASLERCERAAGAATRGASVSEVMMELQEDEDEFEDLEEKPAVKTKAHASVFQVAEVKKEPGMKEETGVPTSRQKELTEEEDGEFYDALEEPSSPKRSPSGFIPHYTGPEARRTDRPAFGWTWSAQRVWRGG</sequence>
<feature type="region of interest" description="Disordered" evidence="1">
    <location>
        <begin position="1"/>
        <end position="38"/>
    </location>
</feature>
<accession>A0A6A3HJQ7</accession>